<dbReference type="OrthoDB" id="432528at2759"/>
<feature type="chain" id="PRO_5012435435" evidence="1">
    <location>
        <begin position="21"/>
        <end position="388"/>
    </location>
</feature>
<dbReference type="Gene3D" id="2.120.10.80">
    <property type="entry name" value="Kelch-type beta propeller"/>
    <property type="match status" value="2"/>
</dbReference>
<comment type="caution">
    <text evidence="2">The sequence shown here is derived from an EMBL/GenBank/DDBJ whole genome shotgun (WGS) entry which is preliminary data.</text>
</comment>
<evidence type="ECO:0000313" key="2">
    <source>
        <dbReference type="EMBL" id="OLY85348.1"/>
    </source>
</evidence>
<proteinExistence type="predicted"/>
<sequence>MKVIFIPLVYLFLKPQDVVGSEARNFDLRGDLSTWVKGEVKLSSPRSFLGAASAGDFALFAGGIEANGARSEIVDMYNICDRRIKVNTLSEARSEIGSASFMNGRYAVFAGGKKNDTSFSKRIDIYDSKKRCWVKLDMTSARAAPQLIDLGSILVIYGGATLDIPFISMTVDYLDSDLRLNTIMNDVSGYPFVGISSGNTVLSNGIALGGYTNSNLGGDMILYGPSNQTLFFKRVGKNVVLEALNPVPSPRIGMSGAFSFDRLVYAGGHTIANDGYTLVPSNKISQFNSRRNFHTDLEITLSEPRTYIYSGAFDRFVLFWGGGKSKILEVFDSTNLELLSGIPSKLNLTISRDVAGTTVSKNCIMFVAGGLVWNTGKPTDSIEIISAC</sequence>
<accession>A0A1R0H8D1</accession>
<keyword evidence="1" id="KW-0732">Signal</keyword>
<protein>
    <submittedName>
        <fullName evidence="2">F-box/kelch-repeat protein SKIP11</fullName>
    </submittedName>
</protein>
<dbReference type="SUPFAM" id="SSF117281">
    <property type="entry name" value="Kelch motif"/>
    <property type="match status" value="2"/>
</dbReference>
<evidence type="ECO:0000256" key="1">
    <source>
        <dbReference type="SAM" id="SignalP"/>
    </source>
</evidence>
<reference evidence="2 3" key="1">
    <citation type="journal article" date="2016" name="Mol. Biol. Evol.">
        <title>Genome-Wide Survey of Gut Fungi (Harpellales) Reveals the First Horizontally Transferred Ubiquitin Gene from a Mosquito Host.</title>
        <authorList>
            <person name="Wang Y."/>
            <person name="White M.M."/>
            <person name="Kvist S."/>
            <person name="Moncalvo J.M."/>
        </authorList>
    </citation>
    <scope>NUCLEOTIDE SEQUENCE [LARGE SCALE GENOMIC DNA]</scope>
    <source>
        <strain evidence="2 3">ALG-7-W6</strain>
    </source>
</reference>
<dbReference type="EMBL" id="LSSL01000143">
    <property type="protein sequence ID" value="OLY85348.1"/>
    <property type="molecule type" value="Genomic_DNA"/>
</dbReference>
<gene>
    <name evidence="2" type="ORF">AYI68_g465</name>
</gene>
<name>A0A1R0H8D1_9FUNG</name>
<evidence type="ECO:0000313" key="3">
    <source>
        <dbReference type="Proteomes" id="UP000187455"/>
    </source>
</evidence>
<dbReference type="InterPro" id="IPR015915">
    <property type="entry name" value="Kelch-typ_b-propeller"/>
</dbReference>
<feature type="signal peptide" evidence="1">
    <location>
        <begin position="1"/>
        <end position="20"/>
    </location>
</feature>
<keyword evidence="3" id="KW-1185">Reference proteome</keyword>
<dbReference type="Proteomes" id="UP000187455">
    <property type="component" value="Unassembled WGS sequence"/>
</dbReference>
<organism evidence="2 3">
    <name type="scientific">Smittium mucronatum</name>
    <dbReference type="NCBI Taxonomy" id="133383"/>
    <lineage>
        <taxon>Eukaryota</taxon>
        <taxon>Fungi</taxon>
        <taxon>Fungi incertae sedis</taxon>
        <taxon>Zoopagomycota</taxon>
        <taxon>Kickxellomycotina</taxon>
        <taxon>Harpellomycetes</taxon>
        <taxon>Harpellales</taxon>
        <taxon>Legeriomycetaceae</taxon>
        <taxon>Smittium</taxon>
    </lineage>
</organism>
<dbReference type="AlphaFoldDB" id="A0A1R0H8D1"/>
<dbReference type="STRING" id="133383.A0A1R0H8D1"/>